<evidence type="ECO:0000313" key="2">
    <source>
        <dbReference type="EMBL" id="QSR86881.1"/>
    </source>
</evidence>
<proteinExistence type="predicted"/>
<feature type="transmembrane region" description="Helical" evidence="1">
    <location>
        <begin position="125"/>
        <end position="148"/>
    </location>
</feature>
<organism evidence="2 3">
    <name type="scientific">Candidatus Methylacidiphilum infernorum</name>
    <dbReference type="NCBI Taxonomy" id="511746"/>
    <lineage>
        <taxon>Bacteria</taxon>
        <taxon>Pseudomonadati</taxon>
        <taxon>Verrucomicrobiota</taxon>
        <taxon>Methylacidiphilae</taxon>
        <taxon>Methylacidiphilales</taxon>
        <taxon>Methylacidiphilaceae</taxon>
        <taxon>Methylacidiphilum (ex Ratnadevi et al. 2023)</taxon>
    </lineage>
</organism>
<feature type="transmembrane region" description="Helical" evidence="1">
    <location>
        <begin position="69"/>
        <end position="92"/>
    </location>
</feature>
<sequence length="266" mass="30275">MPHEEAFHPSDTSEELRFNFFTDIKKGFSQIFSDPWWWIKVIIGGFLLINPFLLALVPKIGSSYGEGKLHSTFLGLLIINVCTFWFPLGFTFEVLRRAKNGKPQQLPEWNLSLLWNYAREGAAKLMIALTTLIFPAILWMGVVYYIFIQLLGLPTALLSLFVPPILWFVIPFCGVACCRWLDGVNVFDCALNYSENFRLFSLAKTDYLIASTFLLGVNALTMAFYYTIPFGAFFGLCLVDTWFGPIYTKSVKKNKISYLALDNTSS</sequence>
<keyword evidence="3" id="KW-1185">Reference proteome</keyword>
<feature type="transmembrane region" description="Helical" evidence="1">
    <location>
        <begin position="207"/>
        <end position="226"/>
    </location>
</feature>
<dbReference type="RefSeq" id="WP_206847314.1">
    <property type="nucleotide sequence ID" value="NZ_CP065956.1"/>
</dbReference>
<evidence type="ECO:0008006" key="4">
    <source>
        <dbReference type="Google" id="ProtNLM"/>
    </source>
</evidence>
<evidence type="ECO:0000313" key="3">
    <source>
        <dbReference type="Proteomes" id="UP000663088"/>
    </source>
</evidence>
<keyword evidence="1" id="KW-1133">Transmembrane helix</keyword>
<keyword evidence="1" id="KW-0812">Transmembrane</keyword>
<feature type="transmembrane region" description="Helical" evidence="1">
    <location>
        <begin position="160"/>
        <end position="181"/>
    </location>
</feature>
<evidence type="ECO:0000256" key="1">
    <source>
        <dbReference type="SAM" id="Phobius"/>
    </source>
</evidence>
<name>A0ABX7PW51_9BACT</name>
<gene>
    <name evidence="2" type="ORF">EM20IM_00460</name>
</gene>
<keyword evidence="1" id="KW-0472">Membrane</keyword>
<dbReference type="EMBL" id="CP065956">
    <property type="protein sequence ID" value="QSR86881.1"/>
    <property type="molecule type" value="Genomic_DNA"/>
</dbReference>
<dbReference type="Proteomes" id="UP000663088">
    <property type="component" value="Chromosome"/>
</dbReference>
<accession>A0ABX7PW51</accession>
<feature type="transmembrane region" description="Helical" evidence="1">
    <location>
        <begin position="36"/>
        <end position="57"/>
    </location>
</feature>
<protein>
    <recommendedName>
        <fullName evidence="4">DUF4013 domain-containing protein</fullName>
    </recommendedName>
</protein>
<reference evidence="2 3" key="1">
    <citation type="submission" date="2020-12" db="EMBL/GenBank/DDBJ databases">
        <authorList>
            <person name="Awala S.I."/>
            <person name="Gwak J.-H."/>
            <person name="Kim S.-J."/>
            <person name="Rhee S.-K."/>
        </authorList>
    </citation>
    <scope>NUCLEOTIDE SEQUENCE [LARGE SCALE GENOMIC DNA]</scope>
    <source>
        <strain evidence="2 3">IT5</strain>
    </source>
</reference>